<dbReference type="Gene3D" id="3.40.50.2000">
    <property type="entry name" value="Glycogen Phosphorylase B"/>
    <property type="match status" value="2"/>
</dbReference>
<keyword evidence="4" id="KW-1185">Reference proteome</keyword>
<evidence type="ECO:0000313" key="3">
    <source>
        <dbReference type="EMBL" id="KAK9421399.1"/>
    </source>
</evidence>
<evidence type="ECO:0000256" key="1">
    <source>
        <dbReference type="ARBA" id="ARBA00022679"/>
    </source>
</evidence>
<feature type="domain" description="Erythromycin biosynthesis protein CIII-like C-terminal" evidence="2">
    <location>
        <begin position="338"/>
        <end position="450"/>
    </location>
</feature>
<dbReference type="Proteomes" id="UP001408356">
    <property type="component" value="Unassembled WGS sequence"/>
</dbReference>
<dbReference type="PANTHER" id="PTHR21015:SF22">
    <property type="entry name" value="GLYCOSYLTRANSFERASE"/>
    <property type="match status" value="1"/>
</dbReference>
<protein>
    <recommendedName>
        <fullName evidence="2">Erythromycin biosynthesis protein CIII-like C-terminal domain-containing protein</fullName>
    </recommendedName>
</protein>
<evidence type="ECO:0000259" key="2">
    <source>
        <dbReference type="Pfam" id="PF06722"/>
    </source>
</evidence>
<sequence length="470" mass="51715">MTVDHTGSETIVPKMTKDTKKPLLVMSAGPVMGHSAPALHVAREMVKRGFEVIFMTAPDLRGSVEKIGAEFYETTPFFPAGSLEGRDDHPVGLPKLLYDMRSIFLASIAPRAATVRSLLEMVRERDPSRDVVVVVETASMGVLPFMYGAPLPKGYDKFPRVININVVPLLATSDDLAPFGPGLPPDTTESGRARNKLLNDLFYWQGPFKPLNDEFLAILKSVGCTKLPKQFMFDAWTDSFDTCFQMCSPSLEYPRSDLHSSIRFAGALPKRGIDPNLVYPSWWSEIKENAALPADSPDRKKVIPLAQGTIATDCDELIIPAMKAFASRSDVIVIAILGVKDAKLPADFGVPANVRVIDFLPYDAALEYADVFVSNGGYGGMMHGVINGVPMVVAGITEDKVEVTARAEYAGFAINLKTQTPTSEQIASAADKILNEPKYKRRAVRLMQENEDMDSLSTIEREIFKYTRKD</sequence>
<reference evidence="3 4" key="1">
    <citation type="journal article" date="2024" name="J. Plant Pathol.">
        <title>Sequence and assembly of the genome of Seiridium unicorne, isolate CBS 538.82, causal agent of cypress canker disease.</title>
        <authorList>
            <person name="Scali E."/>
            <person name="Rocca G.D."/>
            <person name="Danti R."/>
            <person name="Garbelotto M."/>
            <person name="Barberini S."/>
            <person name="Baroncelli R."/>
            <person name="Emiliani G."/>
        </authorList>
    </citation>
    <scope>NUCLEOTIDE SEQUENCE [LARGE SCALE GENOMIC DNA]</scope>
    <source>
        <strain evidence="3 4">BM-138-508</strain>
    </source>
</reference>
<keyword evidence="1" id="KW-0808">Transferase</keyword>
<dbReference type="PANTHER" id="PTHR21015">
    <property type="entry name" value="UDP-N-ACETYLGLUCOSAMINE--N-ACETYLMURAMYL-(PENTAPEPTIDE) PYROPHOSPHORYL-UNDECAPRENOL N-ACETYLGLUCOSAMINE TRANSFERASE 1"/>
    <property type="match status" value="1"/>
</dbReference>
<dbReference type="CDD" id="cd03784">
    <property type="entry name" value="GT1_Gtf-like"/>
    <property type="match status" value="1"/>
</dbReference>
<dbReference type="InterPro" id="IPR010610">
    <property type="entry name" value="EryCIII-like_C"/>
</dbReference>
<organism evidence="3 4">
    <name type="scientific">Seiridium unicorne</name>
    <dbReference type="NCBI Taxonomy" id="138068"/>
    <lineage>
        <taxon>Eukaryota</taxon>
        <taxon>Fungi</taxon>
        <taxon>Dikarya</taxon>
        <taxon>Ascomycota</taxon>
        <taxon>Pezizomycotina</taxon>
        <taxon>Sordariomycetes</taxon>
        <taxon>Xylariomycetidae</taxon>
        <taxon>Amphisphaeriales</taxon>
        <taxon>Sporocadaceae</taxon>
        <taxon>Seiridium</taxon>
    </lineage>
</organism>
<dbReference type="InterPro" id="IPR002213">
    <property type="entry name" value="UDP_glucos_trans"/>
</dbReference>
<dbReference type="Pfam" id="PF06722">
    <property type="entry name" value="EryCIII-like_C"/>
    <property type="match status" value="1"/>
</dbReference>
<name>A0ABR2V3A6_9PEZI</name>
<dbReference type="EMBL" id="JARVKF010000190">
    <property type="protein sequence ID" value="KAK9421399.1"/>
    <property type="molecule type" value="Genomic_DNA"/>
</dbReference>
<accession>A0ABR2V3A6</accession>
<gene>
    <name evidence="3" type="ORF">SUNI508_05937</name>
</gene>
<dbReference type="SUPFAM" id="SSF53756">
    <property type="entry name" value="UDP-Glycosyltransferase/glycogen phosphorylase"/>
    <property type="match status" value="1"/>
</dbReference>
<comment type="caution">
    <text evidence="3">The sequence shown here is derived from an EMBL/GenBank/DDBJ whole genome shotgun (WGS) entry which is preliminary data.</text>
</comment>
<proteinExistence type="predicted"/>
<evidence type="ECO:0000313" key="4">
    <source>
        <dbReference type="Proteomes" id="UP001408356"/>
    </source>
</evidence>